<dbReference type="SUPFAM" id="SSF116878">
    <property type="entry name" value="TrmE connector domain"/>
    <property type="match status" value="1"/>
</dbReference>
<organism evidence="8 9">
    <name type="scientific">Paracoccus zhejiangensis</name>
    <dbReference type="NCBI Taxonomy" id="1077935"/>
    <lineage>
        <taxon>Bacteria</taxon>
        <taxon>Pseudomonadati</taxon>
        <taxon>Pseudomonadota</taxon>
        <taxon>Alphaproteobacteria</taxon>
        <taxon>Rhodobacterales</taxon>
        <taxon>Paracoccaceae</taxon>
        <taxon>Paracoccus</taxon>
    </lineage>
</organism>
<dbReference type="Pfam" id="PF10396">
    <property type="entry name" value="TrmE_N"/>
    <property type="match status" value="1"/>
</dbReference>
<dbReference type="GO" id="GO:0002098">
    <property type="term" value="P:tRNA wobble uridine modification"/>
    <property type="evidence" value="ECO:0007669"/>
    <property type="project" value="TreeGrafter"/>
</dbReference>
<dbReference type="GO" id="GO:0003924">
    <property type="term" value="F:GTPase activity"/>
    <property type="evidence" value="ECO:0007669"/>
    <property type="project" value="UniProtKB-UniRule"/>
</dbReference>
<feature type="binding site" evidence="6">
    <location>
        <position position="242"/>
    </location>
    <ligand>
        <name>K(+)</name>
        <dbReference type="ChEBI" id="CHEBI:29103"/>
    </ligand>
</feature>
<feature type="binding site" evidence="6">
    <location>
        <begin position="265"/>
        <end position="268"/>
    </location>
    <ligand>
        <name>GTP</name>
        <dbReference type="ChEBI" id="CHEBI:37565"/>
    </ligand>
</feature>
<dbReference type="InterPro" id="IPR027266">
    <property type="entry name" value="TrmE/GcvT-like"/>
</dbReference>
<feature type="domain" description="TrmE-type G" evidence="7">
    <location>
        <begin position="211"/>
        <end position="348"/>
    </location>
</feature>
<keyword evidence="6" id="KW-0460">Magnesium</keyword>
<feature type="binding site" evidence="6">
    <location>
        <position position="76"/>
    </location>
    <ligand>
        <name>(6S)-5-formyl-5,6,7,8-tetrahydrofolate</name>
        <dbReference type="ChEBI" id="CHEBI:57457"/>
    </ligand>
</feature>
<dbReference type="GO" id="GO:0005525">
    <property type="term" value="F:GTP binding"/>
    <property type="evidence" value="ECO:0007669"/>
    <property type="project" value="UniProtKB-UniRule"/>
</dbReference>
<evidence type="ECO:0000256" key="6">
    <source>
        <dbReference type="HAMAP-Rule" id="MF_00379"/>
    </source>
</evidence>
<keyword evidence="6" id="KW-0963">Cytoplasm</keyword>
<dbReference type="HAMAP" id="MF_00379">
    <property type="entry name" value="GTPase_MnmE"/>
    <property type="match status" value="1"/>
</dbReference>
<dbReference type="EMBL" id="CP025430">
    <property type="protein sequence ID" value="AUH65105.1"/>
    <property type="molecule type" value="Genomic_DNA"/>
</dbReference>
<dbReference type="NCBIfam" id="NF003661">
    <property type="entry name" value="PRK05291.1-3"/>
    <property type="match status" value="1"/>
</dbReference>
<feature type="binding site" evidence="6">
    <location>
        <position position="225"/>
    </location>
    <ligand>
        <name>Mg(2+)</name>
        <dbReference type="ChEBI" id="CHEBI:18420"/>
    </ligand>
</feature>
<dbReference type="CDD" id="cd04164">
    <property type="entry name" value="trmE"/>
    <property type="match status" value="1"/>
</dbReference>
<dbReference type="GO" id="GO:0005737">
    <property type="term" value="C:cytoplasm"/>
    <property type="evidence" value="ECO:0007669"/>
    <property type="project" value="UniProtKB-SubCell"/>
</dbReference>
<dbReference type="InterPro" id="IPR031168">
    <property type="entry name" value="G_TrmE"/>
</dbReference>
<dbReference type="AlphaFoldDB" id="A0A2H5F0M5"/>
<comment type="subcellular location">
    <subcellularLocation>
        <location evidence="6">Cytoplasm</location>
    </subcellularLocation>
</comment>
<dbReference type="Pfam" id="PF01926">
    <property type="entry name" value="MMR_HSR1"/>
    <property type="match status" value="1"/>
</dbReference>
<comment type="similarity">
    <text evidence="1 6">Belongs to the TRAFAC class TrmE-Era-EngA-EngB-Septin-like GTPase superfamily. TrmE GTPase family.</text>
</comment>
<comment type="cofactor">
    <cofactor evidence="6">
        <name>K(+)</name>
        <dbReference type="ChEBI" id="CHEBI:29103"/>
    </cofactor>
    <text evidence="6">Binds 1 potassium ion per subunit.</text>
</comment>
<dbReference type="InterPro" id="IPR025867">
    <property type="entry name" value="MnmE_helical"/>
</dbReference>
<dbReference type="OrthoDB" id="9805918at2"/>
<protein>
    <recommendedName>
        <fullName evidence="6">tRNA modification GTPase MnmE</fullName>
        <ecNumber evidence="6">3.6.-.-</ecNumber>
    </recommendedName>
</protein>
<feature type="binding site" evidence="6">
    <location>
        <position position="221"/>
    </location>
    <ligand>
        <name>K(+)</name>
        <dbReference type="ChEBI" id="CHEBI:29103"/>
    </ligand>
</feature>
<dbReference type="Gene3D" id="3.40.50.300">
    <property type="entry name" value="P-loop containing nucleotide triphosphate hydrolases"/>
    <property type="match status" value="1"/>
</dbReference>
<feature type="binding site" evidence="6">
    <location>
        <position position="240"/>
    </location>
    <ligand>
        <name>K(+)</name>
        <dbReference type="ChEBI" id="CHEBI:29103"/>
    </ligand>
</feature>
<dbReference type="GO" id="GO:0030488">
    <property type="term" value="P:tRNA methylation"/>
    <property type="evidence" value="ECO:0007669"/>
    <property type="project" value="TreeGrafter"/>
</dbReference>
<reference evidence="8 9" key="1">
    <citation type="journal article" date="2013" name="Antonie Van Leeuwenhoek">
        <title>Paracoccus zhejiangensis sp. nov., isolated from activated sludge in wastewater-treatment system.</title>
        <authorList>
            <person name="Wu Z.G."/>
            <person name="Zhang D.F."/>
            <person name="Liu Y.L."/>
            <person name="Wang F."/>
            <person name="Jiang X."/>
            <person name="Li C."/>
            <person name="Li S.P."/>
            <person name="Hong Q."/>
            <person name="Li W.J."/>
        </authorList>
    </citation>
    <scope>NUCLEOTIDE SEQUENCE [LARGE SCALE GENOMIC DNA]</scope>
    <source>
        <strain evidence="8 9">J6</strain>
    </source>
</reference>
<feature type="binding site" evidence="6">
    <location>
        <position position="20"/>
    </location>
    <ligand>
        <name>(6S)-5-formyl-5,6,7,8-tetrahydrofolate</name>
        <dbReference type="ChEBI" id="CHEBI:57457"/>
    </ligand>
</feature>
<dbReference type="PROSITE" id="PS51709">
    <property type="entry name" value="G_TRME"/>
    <property type="match status" value="1"/>
</dbReference>
<gene>
    <name evidence="6" type="primary">mnmE</name>
    <name evidence="6" type="synonym">trmE</name>
    <name evidence="8" type="ORF">CX676_13745</name>
</gene>
<keyword evidence="3 6" id="KW-0547">Nucleotide-binding</keyword>
<dbReference type="PANTHER" id="PTHR42714:SF2">
    <property type="entry name" value="TRNA MODIFICATION GTPASE GTPBP3, MITOCHONDRIAL"/>
    <property type="match status" value="1"/>
</dbReference>
<accession>A0A2H5F0M5</accession>
<dbReference type="InterPro" id="IPR018948">
    <property type="entry name" value="GTP-bd_TrmE_N"/>
</dbReference>
<name>A0A2H5F0M5_9RHOB</name>
<keyword evidence="4 6" id="KW-0630">Potassium</keyword>
<dbReference type="InterPro" id="IPR006073">
    <property type="entry name" value="GTP-bd"/>
</dbReference>
<feature type="binding site" evidence="6">
    <location>
        <begin position="221"/>
        <end position="226"/>
    </location>
    <ligand>
        <name>GTP</name>
        <dbReference type="ChEBI" id="CHEBI:37565"/>
    </ligand>
</feature>
<dbReference type="SUPFAM" id="SSF52540">
    <property type="entry name" value="P-loop containing nucleoside triphosphate hydrolases"/>
    <property type="match status" value="1"/>
</dbReference>
<dbReference type="Gene3D" id="3.30.1360.120">
    <property type="entry name" value="Probable tRNA modification gtpase trme, domain 1"/>
    <property type="match status" value="1"/>
</dbReference>
<evidence type="ECO:0000313" key="8">
    <source>
        <dbReference type="EMBL" id="AUH65105.1"/>
    </source>
</evidence>
<dbReference type="GO" id="GO:0046872">
    <property type="term" value="F:metal ion binding"/>
    <property type="evidence" value="ECO:0007669"/>
    <property type="project" value="UniProtKB-KW"/>
</dbReference>
<feature type="binding site" evidence="6">
    <location>
        <begin position="240"/>
        <end position="246"/>
    </location>
    <ligand>
        <name>GTP</name>
        <dbReference type="ChEBI" id="CHEBI:37565"/>
    </ligand>
</feature>
<dbReference type="RefSeq" id="WP_101753132.1">
    <property type="nucleotide sequence ID" value="NZ_CP025430.1"/>
</dbReference>
<dbReference type="PANTHER" id="PTHR42714">
    <property type="entry name" value="TRNA MODIFICATION GTPASE GTPBP3"/>
    <property type="match status" value="1"/>
</dbReference>
<comment type="function">
    <text evidence="6">Exhibits a very high intrinsic GTPase hydrolysis rate. Involved in the addition of a carboxymethylaminomethyl (cmnm) group at the wobble position (U34) of certain tRNAs, forming tRNA-cmnm(5)s(2)U34.</text>
</comment>
<evidence type="ECO:0000256" key="4">
    <source>
        <dbReference type="ARBA" id="ARBA00022958"/>
    </source>
</evidence>
<comment type="subunit">
    <text evidence="6">Homodimer. Heterotetramer of two MnmE and two MnmG subunits.</text>
</comment>
<keyword evidence="2 6" id="KW-0819">tRNA processing</keyword>
<dbReference type="Proteomes" id="UP000234530">
    <property type="component" value="Chromosome"/>
</dbReference>
<evidence type="ECO:0000256" key="1">
    <source>
        <dbReference type="ARBA" id="ARBA00011043"/>
    </source>
</evidence>
<feature type="binding site" evidence="6">
    <location>
        <position position="245"/>
    </location>
    <ligand>
        <name>K(+)</name>
        <dbReference type="ChEBI" id="CHEBI:29103"/>
    </ligand>
</feature>
<keyword evidence="6" id="KW-0378">Hydrolase</keyword>
<feature type="binding site" evidence="6">
    <location>
        <position position="418"/>
    </location>
    <ligand>
        <name>(6S)-5-formyl-5,6,7,8-tetrahydrofolate</name>
        <dbReference type="ChEBI" id="CHEBI:57457"/>
    </ligand>
</feature>
<dbReference type="InterPro" id="IPR004520">
    <property type="entry name" value="GTPase_MnmE"/>
</dbReference>
<proteinExistence type="inferred from homology"/>
<feature type="binding site" evidence="6">
    <location>
        <position position="115"/>
    </location>
    <ligand>
        <name>(6S)-5-formyl-5,6,7,8-tetrahydrofolate</name>
        <dbReference type="ChEBI" id="CHEBI:57457"/>
    </ligand>
</feature>
<dbReference type="EC" id="3.6.-.-" evidence="6"/>
<dbReference type="InterPro" id="IPR005225">
    <property type="entry name" value="Small_GTP-bd"/>
</dbReference>
<keyword evidence="6" id="KW-0479">Metal-binding</keyword>
<evidence type="ECO:0000256" key="5">
    <source>
        <dbReference type="ARBA" id="ARBA00023134"/>
    </source>
</evidence>
<evidence type="ECO:0000313" key="9">
    <source>
        <dbReference type="Proteomes" id="UP000234530"/>
    </source>
</evidence>
<dbReference type="KEGG" id="pzh:CX676_13745"/>
<keyword evidence="9" id="KW-1185">Reference proteome</keyword>
<keyword evidence="5 6" id="KW-0342">GTP-binding</keyword>
<dbReference type="Gene3D" id="1.20.120.430">
    <property type="entry name" value="tRNA modification GTPase MnmE domain 2"/>
    <property type="match status" value="1"/>
</dbReference>
<evidence type="ECO:0000259" key="7">
    <source>
        <dbReference type="PROSITE" id="PS51709"/>
    </source>
</evidence>
<dbReference type="Pfam" id="PF12631">
    <property type="entry name" value="MnmE_helical"/>
    <property type="match status" value="1"/>
</dbReference>
<comment type="caution">
    <text evidence="6">Lacks conserved residue(s) required for the propagation of feature annotation.</text>
</comment>
<sequence length="418" mass="45381">MDTIFAEATPPGRGGVSVLRISGPGARSAAERLAGPLPVARRAELRNLLDGGEVLDQALVLWFESGRSFTGEEVAELHLHGAPVVARRVMAALRAAGLREAEAGEFTRRAFLNGRLDLAEVEGLSDLLAAETESQRRQAMRAAGGEIARIVEGWRELLIRAGALVEASIDFADEEVPEEVPEEVFNLLERLRGEIERELNGYPASERLREGFEIAVVGPPNSGKSSLINRLARREVAIVSAIPGTTRDIIELRMDLRGLAVTFLDTAGLRETEDQIEAVGVDRARMRAEAADLRIFLSESGEHDLTMFRDGDLTLWSKADLSEGRGDLSAVTGEGVETLLQSVFETLSVRVADAGIVSHRRQADALRDALRALDGSRAQPELLAESIRQTALSLERLVGRVGAEDYLDVIFSSFCIGK</sequence>
<evidence type="ECO:0000256" key="2">
    <source>
        <dbReference type="ARBA" id="ARBA00022694"/>
    </source>
</evidence>
<feature type="binding site" evidence="6">
    <location>
        <position position="246"/>
    </location>
    <ligand>
        <name>Mg(2+)</name>
        <dbReference type="ChEBI" id="CHEBI:18420"/>
    </ligand>
</feature>
<dbReference type="CDD" id="cd14858">
    <property type="entry name" value="TrmE_N"/>
    <property type="match status" value="1"/>
</dbReference>
<evidence type="ECO:0000256" key="3">
    <source>
        <dbReference type="ARBA" id="ARBA00022741"/>
    </source>
</evidence>
<dbReference type="InterPro" id="IPR027417">
    <property type="entry name" value="P-loop_NTPase"/>
</dbReference>
<dbReference type="InterPro" id="IPR027368">
    <property type="entry name" value="MnmE_dom2"/>
</dbReference>
<dbReference type="NCBIfam" id="TIGR00231">
    <property type="entry name" value="small_GTP"/>
    <property type="match status" value="1"/>
</dbReference>